<dbReference type="Proteomes" id="UP000785679">
    <property type="component" value="Unassembled WGS sequence"/>
</dbReference>
<evidence type="ECO:0000256" key="1">
    <source>
        <dbReference type="SAM" id="MobiDB-lite"/>
    </source>
</evidence>
<name>A0A8J8NVN0_HALGN</name>
<feature type="compositionally biased region" description="Polar residues" evidence="1">
    <location>
        <begin position="78"/>
        <end position="90"/>
    </location>
</feature>
<feature type="compositionally biased region" description="Basic and acidic residues" evidence="1">
    <location>
        <begin position="28"/>
        <end position="40"/>
    </location>
</feature>
<sequence length="97" mass="11110">MNPLVPNSRQQERQLNFLHSGNEDEGGVDPKDWDPTDPSKKRVKKVQRRYSFEQPSSSSTKKGQSGRKQYVQQRLHYNPSQQNILNNVSSGEARGNI</sequence>
<feature type="region of interest" description="Disordered" evidence="1">
    <location>
        <begin position="1"/>
        <end position="97"/>
    </location>
</feature>
<comment type="caution">
    <text evidence="2">The sequence shown here is derived from an EMBL/GenBank/DDBJ whole genome shotgun (WGS) entry which is preliminary data.</text>
</comment>
<dbReference type="EMBL" id="RRYP01005054">
    <property type="protein sequence ID" value="TNV82358.1"/>
    <property type="molecule type" value="Genomic_DNA"/>
</dbReference>
<protein>
    <submittedName>
        <fullName evidence="2">Uncharacterized protein</fullName>
    </submittedName>
</protein>
<proteinExistence type="predicted"/>
<feature type="compositionally biased region" description="Polar residues" evidence="1">
    <location>
        <begin position="53"/>
        <end position="72"/>
    </location>
</feature>
<evidence type="ECO:0000313" key="3">
    <source>
        <dbReference type="Proteomes" id="UP000785679"/>
    </source>
</evidence>
<evidence type="ECO:0000313" key="2">
    <source>
        <dbReference type="EMBL" id="TNV82358.1"/>
    </source>
</evidence>
<dbReference type="AlphaFoldDB" id="A0A8J8NVN0"/>
<gene>
    <name evidence="2" type="ORF">FGO68_gene297</name>
</gene>
<reference evidence="2" key="1">
    <citation type="submission" date="2019-06" db="EMBL/GenBank/DDBJ databases">
        <authorList>
            <person name="Zheng W."/>
        </authorList>
    </citation>
    <scope>NUCLEOTIDE SEQUENCE</scope>
    <source>
        <strain evidence="2">QDHG01</strain>
    </source>
</reference>
<organism evidence="2 3">
    <name type="scientific">Halteria grandinella</name>
    <dbReference type="NCBI Taxonomy" id="5974"/>
    <lineage>
        <taxon>Eukaryota</taxon>
        <taxon>Sar</taxon>
        <taxon>Alveolata</taxon>
        <taxon>Ciliophora</taxon>
        <taxon>Intramacronucleata</taxon>
        <taxon>Spirotrichea</taxon>
        <taxon>Stichotrichia</taxon>
        <taxon>Sporadotrichida</taxon>
        <taxon>Halteriidae</taxon>
        <taxon>Halteria</taxon>
    </lineage>
</organism>
<keyword evidence="3" id="KW-1185">Reference proteome</keyword>
<feature type="compositionally biased region" description="Polar residues" evidence="1">
    <location>
        <begin position="1"/>
        <end position="19"/>
    </location>
</feature>
<accession>A0A8J8NVN0</accession>